<keyword evidence="2" id="KW-0732">Signal</keyword>
<dbReference type="RefSeq" id="WP_013414500.1">
    <property type="nucleotide sequence ID" value="NZ_VEFT01000011.1"/>
</dbReference>
<sequence>MARSSIRGIVTRATASAVLLAAVGLGQAMVGQAIASADPSPRDTATQTVTNDNITATKTVTPATAYRGDDVTVKIRIDAKGTDRYLREFTDIAPVGYELRSVTSRAWRSGPLLGDWNQGGQFDNTPTQDANGAVKLSWLGHGDCVGAACKLVLVDKGVDLTFVYKVRNDAAVGPRQAGMSMNIYAFVGTQVWNPMTGLNLSVTQPSVATTTTVTVQPVAKVGATVPLTASVNPTDANGTVQFKENGANIGSPVTVTNGVATLDHVFNNQGTRSISASFLGSGPYADSSGAAKNVAVTVPGPNDQDTTTVMTSPASAVSGTAVNLSAQVSGAPAFPGTVQFFDNNAPIGDAVTVNSSGVAVLSHTFTVAGPHNIAAVYSGGTGVNGSVATEQTVNVTDPVPGPGGTGSLGSLNFGS</sequence>
<dbReference type="KEGG" id="req:REQ_01840"/>
<evidence type="ECO:0000259" key="3">
    <source>
        <dbReference type="Pfam" id="PF16640"/>
    </source>
</evidence>
<evidence type="ECO:0000313" key="5">
    <source>
        <dbReference type="Proteomes" id="UP000006892"/>
    </source>
</evidence>
<name>A0A3S5Y1C6_RHOH1</name>
<feature type="region of interest" description="Disordered" evidence="1">
    <location>
        <begin position="396"/>
        <end position="415"/>
    </location>
</feature>
<reference evidence="4" key="1">
    <citation type="journal article" date="2010" name="PLoS Genet.">
        <title>The genome of a pathogenic rhodococcus: cooptive virulence underpinned by key gene acquisitions.</title>
        <authorList>
            <person name="Letek M."/>
            <person name="Gonzalez P."/>
            <person name="Macarthur I."/>
            <person name="Rodriguez H."/>
            <person name="Freeman T.C."/>
            <person name="Valero-Rello A."/>
            <person name="Blanco M."/>
            <person name="Buckley T."/>
            <person name="Cherevach I."/>
            <person name="Fahey R."/>
            <person name="Hapeshi A."/>
            <person name="Holdstock J."/>
            <person name="Leadon D."/>
            <person name="Navas J."/>
            <person name="Ocampo A."/>
            <person name="Quail M.A."/>
            <person name="Sanders M."/>
            <person name="Scortti M.M."/>
            <person name="Prescott J.F."/>
            <person name="Fogarty U."/>
            <person name="Meijer W.G."/>
            <person name="Parkhill J."/>
            <person name="Bentley S.D."/>
            <person name="Vazquez-Boland J.A."/>
        </authorList>
    </citation>
    <scope>NUCLEOTIDE SEQUENCE [LARGE SCALE GENOMIC DNA]</scope>
    <source>
        <strain evidence="4 5">103S</strain>
    </source>
</reference>
<feature type="domain" description="Bacterial Ig-like" evidence="3">
    <location>
        <begin position="216"/>
        <end position="297"/>
    </location>
</feature>
<dbReference type="AlphaFoldDB" id="A0A3S5Y1C6"/>
<dbReference type="InterPro" id="IPR013783">
    <property type="entry name" value="Ig-like_fold"/>
</dbReference>
<feature type="chain" id="PRO_5038646321" evidence="2">
    <location>
        <begin position="29"/>
        <end position="415"/>
    </location>
</feature>
<feature type="signal peptide" evidence="2">
    <location>
        <begin position="1"/>
        <end position="28"/>
    </location>
</feature>
<dbReference type="InterPro" id="IPR032109">
    <property type="entry name" value="Big_3_5"/>
</dbReference>
<dbReference type="Pfam" id="PF16640">
    <property type="entry name" value="Big_3_5"/>
    <property type="match status" value="2"/>
</dbReference>
<protein>
    <submittedName>
        <fullName evidence="4">Secreted protein</fullName>
    </submittedName>
</protein>
<proteinExistence type="predicted"/>
<dbReference type="Proteomes" id="UP001154400">
    <property type="component" value="Chromosome"/>
</dbReference>
<feature type="domain" description="Bacterial Ig-like" evidence="3">
    <location>
        <begin position="311"/>
        <end position="396"/>
    </location>
</feature>
<evidence type="ECO:0000256" key="2">
    <source>
        <dbReference type="SAM" id="SignalP"/>
    </source>
</evidence>
<gene>
    <name evidence="4" type="ordered locus">REQ_01840</name>
</gene>
<evidence type="ECO:0000256" key="1">
    <source>
        <dbReference type="SAM" id="MobiDB-lite"/>
    </source>
</evidence>
<accession>A0A3S5Y1C6</accession>
<organism evidence="4">
    <name type="scientific">Rhodococcus hoagii (strain 103S)</name>
    <name type="common">Rhodococcus equi</name>
    <dbReference type="NCBI Taxonomy" id="685727"/>
    <lineage>
        <taxon>Bacteria</taxon>
        <taxon>Bacillati</taxon>
        <taxon>Actinomycetota</taxon>
        <taxon>Actinomycetes</taxon>
        <taxon>Mycobacteriales</taxon>
        <taxon>Nocardiaceae</taxon>
        <taxon>Prescottella</taxon>
    </lineage>
</organism>
<dbReference type="GO" id="GO:0005975">
    <property type="term" value="P:carbohydrate metabolic process"/>
    <property type="evidence" value="ECO:0007669"/>
    <property type="project" value="UniProtKB-ARBA"/>
</dbReference>
<dbReference type="Gene3D" id="2.60.40.10">
    <property type="entry name" value="Immunoglobulins"/>
    <property type="match status" value="2"/>
</dbReference>
<dbReference type="EMBL" id="FN563149">
    <property type="protein sequence ID" value="CBH46335.1"/>
    <property type="molecule type" value="Genomic_DNA"/>
</dbReference>
<evidence type="ECO:0000313" key="4">
    <source>
        <dbReference type="EMBL" id="CBH46335.1"/>
    </source>
</evidence>